<keyword evidence="12" id="KW-0560">Oxidoreductase</keyword>
<dbReference type="InterPro" id="IPR020831">
    <property type="entry name" value="GlycerAld/Erythrose_P_DH"/>
</dbReference>
<dbReference type="PANTHER" id="PTHR10836">
    <property type="entry name" value="GLYCERALDEHYDE 3-PHOSPHATE DEHYDROGENASE"/>
    <property type="match status" value="1"/>
</dbReference>
<keyword evidence="23" id="KW-1185">Reference proteome</keyword>
<evidence type="ECO:0000256" key="14">
    <source>
        <dbReference type="ARBA" id="ARBA00023152"/>
    </source>
</evidence>
<dbReference type="GO" id="GO:0005829">
    <property type="term" value="C:cytosol"/>
    <property type="evidence" value="ECO:0007669"/>
    <property type="project" value="UniProtKB-SubCell"/>
</dbReference>
<dbReference type="GO" id="GO:0006915">
    <property type="term" value="P:apoptotic process"/>
    <property type="evidence" value="ECO:0007669"/>
    <property type="project" value="UniProtKB-KW"/>
</dbReference>
<evidence type="ECO:0000256" key="16">
    <source>
        <dbReference type="ARBA" id="ARBA00023242"/>
    </source>
</evidence>
<evidence type="ECO:0000256" key="3">
    <source>
        <dbReference type="ARBA" id="ARBA00004514"/>
    </source>
</evidence>
<keyword evidence="14" id="KW-0324">Glycolysis</keyword>
<dbReference type="GO" id="GO:0005856">
    <property type="term" value="C:cytoskeleton"/>
    <property type="evidence" value="ECO:0007669"/>
    <property type="project" value="UniProtKB-SubCell"/>
</dbReference>
<evidence type="ECO:0000256" key="18">
    <source>
        <dbReference type="ARBA" id="ARBA00046997"/>
    </source>
</evidence>
<comment type="catalytic activity">
    <reaction evidence="20">
        <text>S-nitroso-L-cysteinyl-[GAPDH] + L-cysteinyl-[protein] = L-cysteinyl-[GAPDH] + S-nitroso-L-cysteinyl-[protein]</text>
        <dbReference type="Rhea" id="RHEA:66684"/>
        <dbReference type="Rhea" id="RHEA-COMP:10131"/>
        <dbReference type="Rhea" id="RHEA-COMP:17089"/>
        <dbReference type="Rhea" id="RHEA-COMP:17090"/>
        <dbReference type="Rhea" id="RHEA-COMP:17091"/>
        <dbReference type="ChEBI" id="CHEBI:29950"/>
        <dbReference type="ChEBI" id="CHEBI:149494"/>
    </reaction>
    <physiologicalReaction direction="left-to-right" evidence="20">
        <dbReference type="Rhea" id="RHEA:66685"/>
    </physiologicalReaction>
</comment>
<comment type="subcellular location">
    <subcellularLocation>
        <location evidence="2">Cytoplasm</location>
        <location evidence="2">Cytoskeleton</location>
    </subcellularLocation>
    <subcellularLocation>
        <location evidence="3">Cytoplasm</location>
        <location evidence="3">Cytosol</location>
    </subcellularLocation>
    <subcellularLocation>
        <location evidence="1">Nucleus</location>
    </subcellularLocation>
</comment>
<comment type="catalytic activity">
    <reaction evidence="19">
        <text>D-glyceraldehyde 3-phosphate + phosphate + NAD(+) = (2R)-3-phospho-glyceroyl phosphate + NADH + H(+)</text>
        <dbReference type="Rhea" id="RHEA:10300"/>
        <dbReference type="ChEBI" id="CHEBI:15378"/>
        <dbReference type="ChEBI" id="CHEBI:43474"/>
        <dbReference type="ChEBI" id="CHEBI:57540"/>
        <dbReference type="ChEBI" id="CHEBI:57604"/>
        <dbReference type="ChEBI" id="CHEBI:57945"/>
        <dbReference type="ChEBI" id="CHEBI:59776"/>
        <dbReference type="EC" id="1.2.1.12"/>
    </reaction>
</comment>
<dbReference type="GO" id="GO:0006096">
    <property type="term" value="P:glycolytic process"/>
    <property type="evidence" value="ECO:0007669"/>
    <property type="project" value="UniProtKB-KW"/>
</dbReference>
<evidence type="ECO:0000256" key="17">
    <source>
        <dbReference type="ARBA" id="ARBA00031890"/>
    </source>
</evidence>
<gene>
    <name evidence="22" type="ORF">U0070_026693</name>
</gene>
<keyword evidence="8" id="KW-0808">Transferase</keyword>
<evidence type="ECO:0000256" key="13">
    <source>
        <dbReference type="ARBA" id="ARBA00023027"/>
    </source>
</evidence>
<dbReference type="Gene3D" id="3.30.360.10">
    <property type="entry name" value="Dihydrodipicolinate Reductase, domain 2"/>
    <property type="match status" value="1"/>
</dbReference>
<keyword evidence="15" id="KW-0206">Cytoskeleton</keyword>
<dbReference type="GO" id="GO:0005634">
    <property type="term" value="C:nucleus"/>
    <property type="evidence" value="ECO:0007669"/>
    <property type="project" value="UniProtKB-SubCell"/>
</dbReference>
<evidence type="ECO:0000256" key="12">
    <source>
        <dbReference type="ARBA" id="ARBA00023002"/>
    </source>
</evidence>
<evidence type="ECO:0000313" key="23">
    <source>
        <dbReference type="Proteomes" id="UP001488838"/>
    </source>
</evidence>
<comment type="pathway">
    <text evidence="4">Carbohydrate degradation; glycolysis; pyruvate from D-glyceraldehyde 3-phosphate: step 1/5.</text>
</comment>
<dbReference type="SUPFAM" id="SSF55347">
    <property type="entry name" value="Glyceraldehyde-3-phosphate dehydrogenase-like, C-terminal domain"/>
    <property type="match status" value="1"/>
</dbReference>
<evidence type="ECO:0000313" key="22">
    <source>
        <dbReference type="EMBL" id="KAK7827487.1"/>
    </source>
</evidence>
<comment type="subunit">
    <text evidence="18">Homotetramer. Interacts with TPPP; the interaction is direct. Interacts (when S-nitrosylated) with SIAH1; leading to nuclear translocation. Interacts with RILPL1/GOSPEL, leading to prevent the interaction between GAPDH and SIAH1 and prevent nuclear translocation. Interacts with CHP1; the interaction increases the binding of CHP1 with microtubules. Associates with microtubules. Interacts with EIF1AD, USP25, PRKCI and WARS1. Interacts with phosphorylated RPL13A; inhibited by oxidatively-modified low-densitity lipoprotein (LDL(ox)). Component of the GAIT complex. Interacts with FKBP6; leading to inhibit GAPDH catalytic activity. Interacts with TRAF2, promoting TRAF2 ubiquitination. Interacts with TRAF3, promoting TRAF3 ubiquitination.</text>
</comment>
<dbReference type="GO" id="GO:0006417">
    <property type="term" value="P:regulation of translation"/>
    <property type="evidence" value="ECO:0007669"/>
    <property type="project" value="UniProtKB-KW"/>
</dbReference>
<evidence type="ECO:0000256" key="9">
    <source>
        <dbReference type="ARBA" id="ARBA00022703"/>
    </source>
</evidence>
<evidence type="ECO:0000259" key="21">
    <source>
        <dbReference type="Pfam" id="PF02800"/>
    </source>
</evidence>
<dbReference type="PANTHER" id="PTHR10836:SF111">
    <property type="entry name" value="GLYCERALDEHYDE-3-PHOSPHATE DEHYDROGENASE"/>
    <property type="match status" value="1"/>
</dbReference>
<feature type="domain" description="Glyceraldehyde 3-phosphate dehydrogenase catalytic" evidence="21">
    <location>
        <begin position="34"/>
        <end position="65"/>
    </location>
</feature>
<keyword evidence="7" id="KW-0963">Cytoplasm</keyword>
<dbReference type="Proteomes" id="UP001488838">
    <property type="component" value="Unassembled WGS sequence"/>
</dbReference>
<evidence type="ECO:0000256" key="15">
    <source>
        <dbReference type="ARBA" id="ARBA00023212"/>
    </source>
</evidence>
<evidence type="ECO:0000256" key="20">
    <source>
        <dbReference type="ARBA" id="ARBA00048005"/>
    </source>
</evidence>
<evidence type="ECO:0000256" key="11">
    <source>
        <dbReference type="ARBA" id="ARBA00022845"/>
    </source>
</evidence>
<evidence type="ECO:0000256" key="7">
    <source>
        <dbReference type="ARBA" id="ARBA00022490"/>
    </source>
</evidence>
<evidence type="ECO:0000256" key="8">
    <source>
        <dbReference type="ARBA" id="ARBA00022679"/>
    </source>
</evidence>
<dbReference type="EMBL" id="JBBHLL010000030">
    <property type="protein sequence ID" value="KAK7827487.1"/>
    <property type="molecule type" value="Genomic_DNA"/>
</dbReference>
<comment type="caution">
    <text evidence="22">The sequence shown here is derived from an EMBL/GenBank/DDBJ whole genome shotgun (WGS) entry which is preliminary data.</text>
</comment>
<evidence type="ECO:0000256" key="5">
    <source>
        <dbReference type="ARBA" id="ARBA00007406"/>
    </source>
</evidence>
<protein>
    <recommendedName>
        <fullName evidence="6">glyceraldehyde-3-phosphate dehydrogenase (phosphorylating)</fullName>
        <ecNumber evidence="6">1.2.1.12</ecNumber>
    </recommendedName>
    <alternativeName>
        <fullName evidence="17">Peptidyl-cysteine S-nitrosylase GAPDH</fullName>
    </alternativeName>
</protein>
<evidence type="ECO:0000256" key="2">
    <source>
        <dbReference type="ARBA" id="ARBA00004245"/>
    </source>
</evidence>
<dbReference type="AlphaFoldDB" id="A0AAW0JLX9"/>
<accession>A0AAW0JLX9</accession>
<keyword evidence="16" id="KW-0539">Nucleus</keyword>
<comment type="similarity">
    <text evidence="5">Belongs to the glyceraldehyde-3-phosphate dehydrogenase family.</text>
</comment>
<keyword evidence="13" id="KW-0520">NAD</keyword>
<keyword evidence="9" id="KW-0053">Apoptosis</keyword>
<dbReference type="InterPro" id="IPR020829">
    <property type="entry name" value="GlycerAld_3-P_DH_cat"/>
</dbReference>
<dbReference type="SUPFAM" id="SSF51735">
    <property type="entry name" value="NAD(P)-binding Rossmann-fold domains"/>
    <property type="match status" value="1"/>
</dbReference>
<evidence type="ECO:0000256" key="4">
    <source>
        <dbReference type="ARBA" id="ARBA00004869"/>
    </source>
</evidence>
<evidence type="ECO:0000256" key="10">
    <source>
        <dbReference type="ARBA" id="ARBA00022799"/>
    </source>
</evidence>
<dbReference type="EC" id="1.2.1.12" evidence="6"/>
<keyword evidence="10" id="KW-0702">S-nitrosylation</keyword>
<dbReference type="GO" id="GO:0004365">
    <property type="term" value="F:glyceraldehyde-3-phosphate dehydrogenase (NAD+) (phosphorylating) activity"/>
    <property type="evidence" value="ECO:0007669"/>
    <property type="project" value="UniProtKB-EC"/>
</dbReference>
<evidence type="ECO:0000256" key="19">
    <source>
        <dbReference type="ARBA" id="ARBA00047698"/>
    </source>
</evidence>
<proteinExistence type="inferred from homology"/>
<dbReference type="GO" id="GO:0016740">
    <property type="term" value="F:transferase activity"/>
    <property type="evidence" value="ECO:0007669"/>
    <property type="project" value="UniProtKB-KW"/>
</dbReference>
<dbReference type="InterPro" id="IPR036291">
    <property type="entry name" value="NAD(P)-bd_dom_sf"/>
</dbReference>
<organism evidence="22 23">
    <name type="scientific">Myodes glareolus</name>
    <name type="common">Bank vole</name>
    <name type="synonym">Clethrionomys glareolus</name>
    <dbReference type="NCBI Taxonomy" id="447135"/>
    <lineage>
        <taxon>Eukaryota</taxon>
        <taxon>Metazoa</taxon>
        <taxon>Chordata</taxon>
        <taxon>Craniata</taxon>
        <taxon>Vertebrata</taxon>
        <taxon>Euteleostomi</taxon>
        <taxon>Mammalia</taxon>
        <taxon>Eutheria</taxon>
        <taxon>Euarchontoglires</taxon>
        <taxon>Glires</taxon>
        <taxon>Rodentia</taxon>
        <taxon>Myomorpha</taxon>
        <taxon>Muroidea</taxon>
        <taxon>Cricetidae</taxon>
        <taxon>Arvicolinae</taxon>
        <taxon>Myodes</taxon>
    </lineage>
</organism>
<name>A0AAW0JLX9_MYOGA</name>
<sequence>MILPMASSIAQLKGKLVINGKVISICQEQDPANIKRVIHDNFGIVKGFMITVHDITAIQKTVDAPL</sequence>
<evidence type="ECO:0000256" key="6">
    <source>
        <dbReference type="ARBA" id="ARBA00013119"/>
    </source>
</evidence>
<keyword evidence="11" id="KW-0810">Translation regulation</keyword>
<dbReference type="Pfam" id="PF02800">
    <property type="entry name" value="Gp_dh_C"/>
    <property type="match status" value="1"/>
</dbReference>
<reference evidence="22 23" key="1">
    <citation type="journal article" date="2023" name="bioRxiv">
        <title>Conserved and derived expression patterns and positive selection on dental genes reveal complex evolutionary context of ever-growing rodent molars.</title>
        <authorList>
            <person name="Calamari Z.T."/>
            <person name="Song A."/>
            <person name="Cohen E."/>
            <person name="Akter M."/>
            <person name="Roy R.D."/>
            <person name="Hallikas O."/>
            <person name="Christensen M.M."/>
            <person name="Li P."/>
            <person name="Marangoni P."/>
            <person name="Jernvall J."/>
            <person name="Klein O.D."/>
        </authorList>
    </citation>
    <scope>NUCLEOTIDE SEQUENCE [LARGE SCALE GENOMIC DNA]</scope>
    <source>
        <strain evidence="22">V071</strain>
    </source>
</reference>
<evidence type="ECO:0000256" key="1">
    <source>
        <dbReference type="ARBA" id="ARBA00004123"/>
    </source>
</evidence>